<evidence type="ECO:0000313" key="2">
    <source>
        <dbReference type="Proteomes" id="UP000886998"/>
    </source>
</evidence>
<keyword evidence="2" id="KW-1185">Reference proteome</keyword>
<accession>A0A8X7C2I0</accession>
<gene>
    <name evidence="1" type="ORF">TNIN_96331</name>
</gene>
<dbReference type="AlphaFoldDB" id="A0A8X7C2I0"/>
<comment type="caution">
    <text evidence="1">The sequence shown here is derived from an EMBL/GenBank/DDBJ whole genome shotgun (WGS) entry which is preliminary data.</text>
</comment>
<evidence type="ECO:0000313" key="1">
    <source>
        <dbReference type="EMBL" id="GFY50359.1"/>
    </source>
</evidence>
<reference evidence="1" key="1">
    <citation type="submission" date="2020-08" db="EMBL/GenBank/DDBJ databases">
        <title>Multicomponent nature underlies the extraordinary mechanical properties of spider dragline silk.</title>
        <authorList>
            <person name="Kono N."/>
            <person name="Nakamura H."/>
            <person name="Mori M."/>
            <person name="Yoshida Y."/>
            <person name="Ohtoshi R."/>
            <person name="Malay A.D."/>
            <person name="Moran D.A.P."/>
            <person name="Tomita M."/>
            <person name="Numata K."/>
            <person name="Arakawa K."/>
        </authorList>
    </citation>
    <scope>NUCLEOTIDE SEQUENCE</scope>
</reference>
<organism evidence="1 2">
    <name type="scientific">Trichonephila inaurata madagascariensis</name>
    <dbReference type="NCBI Taxonomy" id="2747483"/>
    <lineage>
        <taxon>Eukaryota</taxon>
        <taxon>Metazoa</taxon>
        <taxon>Ecdysozoa</taxon>
        <taxon>Arthropoda</taxon>
        <taxon>Chelicerata</taxon>
        <taxon>Arachnida</taxon>
        <taxon>Araneae</taxon>
        <taxon>Araneomorphae</taxon>
        <taxon>Entelegynae</taxon>
        <taxon>Araneoidea</taxon>
        <taxon>Nephilidae</taxon>
        <taxon>Trichonephila</taxon>
        <taxon>Trichonephila inaurata</taxon>
    </lineage>
</organism>
<feature type="non-terminal residue" evidence="1">
    <location>
        <position position="1"/>
    </location>
</feature>
<name>A0A8X7C2I0_9ARAC</name>
<protein>
    <submittedName>
        <fullName evidence="1">Uncharacterized protein</fullName>
    </submittedName>
</protein>
<sequence>RSGHWKLGPQLTIPDGTQAIGETSRSLKTTSIIAPVNVHVHLRKCFCLIENVDNSFRTKTTAWLAFQLILS</sequence>
<proteinExistence type="predicted"/>
<dbReference type="EMBL" id="BMAV01007431">
    <property type="protein sequence ID" value="GFY50359.1"/>
    <property type="molecule type" value="Genomic_DNA"/>
</dbReference>
<dbReference type="Proteomes" id="UP000886998">
    <property type="component" value="Unassembled WGS sequence"/>
</dbReference>